<keyword evidence="2" id="KW-1185">Reference proteome</keyword>
<dbReference type="EMBL" id="CP029487">
    <property type="protein sequence ID" value="QCT73672.1"/>
    <property type="molecule type" value="Genomic_DNA"/>
</dbReference>
<dbReference type="KEGG" id="emt:CPZ25_014850"/>
<gene>
    <name evidence="1" type="ORF">CPZ25_014850</name>
</gene>
<evidence type="ECO:0000313" key="2">
    <source>
        <dbReference type="Proteomes" id="UP000218387"/>
    </source>
</evidence>
<proteinExistence type="predicted"/>
<sequence>MDTQSRGCFLFRRRDYG</sequence>
<dbReference type="Proteomes" id="UP000218387">
    <property type="component" value="Chromosome"/>
</dbReference>
<dbReference type="AlphaFoldDB" id="A0A4P9CFW7"/>
<protein>
    <submittedName>
        <fullName evidence="1">Uncharacterized protein</fullName>
    </submittedName>
</protein>
<accession>A0A4P9CFW7</accession>
<reference evidence="1 2" key="1">
    <citation type="submission" date="2018-05" db="EMBL/GenBank/DDBJ databases">
        <title>Genome comparison of Eubacterium sp.</title>
        <authorList>
            <person name="Feng Y."/>
            <person name="Sanchez-Andrea I."/>
            <person name="Stams A.J.M."/>
            <person name="De Vos W.M."/>
        </authorList>
    </citation>
    <scope>NUCLEOTIDE SEQUENCE [LARGE SCALE GENOMIC DNA]</scope>
    <source>
        <strain evidence="1 2">YI</strain>
    </source>
</reference>
<name>A0A4P9CFW7_EUBML</name>
<organism evidence="1 2">
    <name type="scientific">Eubacterium maltosivorans</name>
    <dbReference type="NCBI Taxonomy" id="2041044"/>
    <lineage>
        <taxon>Bacteria</taxon>
        <taxon>Bacillati</taxon>
        <taxon>Bacillota</taxon>
        <taxon>Clostridia</taxon>
        <taxon>Eubacteriales</taxon>
        <taxon>Eubacteriaceae</taxon>
        <taxon>Eubacterium</taxon>
    </lineage>
</organism>
<evidence type="ECO:0000313" key="1">
    <source>
        <dbReference type="EMBL" id="QCT73672.1"/>
    </source>
</evidence>